<sequence>MYQCVVFFLICGTAGAFQDSNGNDGLTGLRPLGTAKTNHNAQDEKHRRLREQAKALAQASNPVDRERLIYIELLKLKDAQEESVKLREESLKLKEENAQDEKHRRLREQAKALAQTSDPFDRERLIYIQLLQLKDAQEELLKLREELKIRLREEISIILAGNMIEKLEETYGKQFGTEIDRGERWTLMMDLNDPPMLFMSKTANDKGVGIDDLAEIIKKIMRIRDEKVHDQILERKFPNICESFRQDPLACVQWLVGVLEKAYEIMLKQIKLQEKKLREKNLKENELKETENKRESSNT</sequence>
<evidence type="ECO:0000256" key="1">
    <source>
        <dbReference type="SAM" id="SignalP"/>
    </source>
</evidence>
<protein>
    <submittedName>
        <fullName evidence="2">Uncharacterized protein</fullName>
    </submittedName>
</protein>
<keyword evidence="1" id="KW-0732">Signal</keyword>
<dbReference type="Proteomes" id="UP001152759">
    <property type="component" value="Chromosome 10"/>
</dbReference>
<dbReference type="AlphaFoldDB" id="A0A9P0EX73"/>
<feature type="signal peptide" evidence="1">
    <location>
        <begin position="1"/>
        <end position="16"/>
    </location>
</feature>
<gene>
    <name evidence="2" type="ORF">BEMITA_LOCUS2195</name>
</gene>
<keyword evidence="3" id="KW-1185">Reference proteome</keyword>
<evidence type="ECO:0000313" key="2">
    <source>
        <dbReference type="EMBL" id="CAH0382683.1"/>
    </source>
</evidence>
<organism evidence="2 3">
    <name type="scientific">Bemisia tabaci</name>
    <name type="common">Sweetpotato whitefly</name>
    <name type="synonym">Aleurodes tabaci</name>
    <dbReference type="NCBI Taxonomy" id="7038"/>
    <lineage>
        <taxon>Eukaryota</taxon>
        <taxon>Metazoa</taxon>
        <taxon>Ecdysozoa</taxon>
        <taxon>Arthropoda</taxon>
        <taxon>Hexapoda</taxon>
        <taxon>Insecta</taxon>
        <taxon>Pterygota</taxon>
        <taxon>Neoptera</taxon>
        <taxon>Paraneoptera</taxon>
        <taxon>Hemiptera</taxon>
        <taxon>Sternorrhyncha</taxon>
        <taxon>Aleyrodoidea</taxon>
        <taxon>Aleyrodidae</taxon>
        <taxon>Aleyrodinae</taxon>
        <taxon>Bemisia</taxon>
    </lineage>
</organism>
<proteinExistence type="predicted"/>
<name>A0A9P0EX73_BEMTA</name>
<evidence type="ECO:0000313" key="3">
    <source>
        <dbReference type="Proteomes" id="UP001152759"/>
    </source>
</evidence>
<accession>A0A9P0EX73</accession>
<reference evidence="2" key="1">
    <citation type="submission" date="2021-12" db="EMBL/GenBank/DDBJ databases">
        <authorList>
            <person name="King R."/>
        </authorList>
    </citation>
    <scope>NUCLEOTIDE SEQUENCE</scope>
</reference>
<dbReference type="EMBL" id="OU963871">
    <property type="protein sequence ID" value="CAH0382683.1"/>
    <property type="molecule type" value="Genomic_DNA"/>
</dbReference>
<feature type="chain" id="PRO_5040130943" evidence="1">
    <location>
        <begin position="17"/>
        <end position="299"/>
    </location>
</feature>